<dbReference type="OrthoDB" id="2375467at2"/>
<dbReference type="GO" id="GO:0016787">
    <property type="term" value="F:hydrolase activity"/>
    <property type="evidence" value="ECO:0007669"/>
    <property type="project" value="UniProtKB-KW"/>
</dbReference>
<proteinExistence type="inferred from homology"/>
<keyword evidence="1" id="KW-1277">Toxin-antitoxin system</keyword>
<keyword evidence="6" id="KW-1185">Reference proteome</keyword>
<comment type="similarity">
    <text evidence="4">Belongs to the HepT RNase toxin family.</text>
</comment>
<keyword evidence="2" id="KW-0540">Nuclease</keyword>
<evidence type="ECO:0000256" key="1">
    <source>
        <dbReference type="ARBA" id="ARBA00022649"/>
    </source>
</evidence>
<dbReference type="InterPro" id="IPR037038">
    <property type="entry name" value="HepT-like_sf"/>
</dbReference>
<reference evidence="5 6" key="1">
    <citation type="submission" date="2018-10" db="EMBL/GenBank/DDBJ databases">
        <title>Oceanobacillus sp. YLB-02 draft genome.</title>
        <authorList>
            <person name="Yu L."/>
        </authorList>
    </citation>
    <scope>NUCLEOTIDE SEQUENCE [LARGE SCALE GENOMIC DNA]</scope>
    <source>
        <strain evidence="5 6">YLB-02</strain>
    </source>
</reference>
<name>A0A498DF05_9BACI</name>
<accession>A0A498DF05</accession>
<dbReference type="GO" id="GO:0004540">
    <property type="term" value="F:RNA nuclease activity"/>
    <property type="evidence" value="ECO:0007669"/>
    <property type="project" value="InterPro"/>
</dbReference>
<protein>
    <submittedName>
        <fullName evidence="5">DUF86 domain-containing protein</fullName>
    </submittedName>
</protein>
<evidence type="ECO:0000313" key="6">
    <source>
        <dbReference type="Proteomes" id="UP000270219"/>
    </source>
</evidence>
<dbReference type="PANTHER" id="PTHR33397:SF5">
    <property type="entry name" value="RNASE YUTE-RELATED"/>
    <property type="match status" value="1"/>
</dbReference>
<dbReference type="GO" id="GO:0110001">
    <property type="term" value="C:toxin-antitoxin complex"/>
    <property type="evidence" value="ECO:0007669"/>
    <property type="project" value="InterPro"/>
</dbReference>
<dbReference type="InterPro" id="IPR052379">
    <property type="entry name" value="Type_VII_TA_RNase"/>
</dbReference>
<sequence>MYFVDQRKIEETLLYMEKVWREMNQVRLQTFSERLSYERMVHVSIESILDVGNMMIDGFIMRDPGSYNDIIDILVDESVLPKEDEQHYKEFIALRKEIVNEYTAVNHERIKQVVEECNPVLQAFGTHVRTYLKNELGVANAFTNPN</sequence>
<gene>
    <name evidence="5" type="ORF">D8M04_04650</name>
</gene>
<evidence type="ECO:0000256" key="2">
    <source>
        <dbReference type="ARBA" id="ARBA00022722"/>
    </source>
</evidence>
<dbReference type="Proteomes" id="UP000270219">
    <property type="component" value="Unassembled WGS sequence"/>
</dbReference>
<evidence type="ECO:0000256" key="4">
    <source>
        <dbReference type="ARBA" id="ARBA00024207"/>
    </source>
</evidence>
<dbReference type="RefSeq" id="WP_121521752.1">
    <property type="nucleotide sequence ID" value="NZ_RCHR01000002.1"/>
</dbReference>
<evidence type="ECO:0000256" key="3">
    <source>
        <dbReference type="ARBA" id="ARBA00022801"/>
    </source>
</evidence>
<dbReference type="Gene3D" id="1.20.120.580">
    <property type="entry name" value="bsu32300-like"/>
    <property type="match status" value="1"/>
</dbReference>
<organism evidence="5 6">
    <name type="scientific">Oceanobacillus piezotolerans</name>
    <dbReference type="NCBI Taxonomy" id="2448030"/>
    <lineage>
        <taxon>Bacteria</taxon>
        <taxon>Bacillati</taxon>
        <taxon>Bacillota</taxon>
        <taxon>Bacilli</taxon>
        <taxon>Bacillales</taxon>
        <taxon>Bacillaceae</taxon>
        <taxon>Oceanobacillus</taxon>
    </lineage>
</organism>
<dbReference type="EMBL" id="RCHR01000002">
    <property type="protein sequence ID" value="RLL46501.1"/>
    <property type="molecule type" value="Genomic_DNA"/>
</dbReference>
<evidence type="ECO:0000313" key="5">
    <source>
        <dbReference type="EMBL" id="RLL46501.1"/>
    </source>
</evidence>
<dbReference type="InterPro" id="IPR008201">
    <property type="entry name" value="HepT-like"/>
</dbReference>
<dbReference type="AlphaFoldDB" id="A0A498DF05"/>
<keyword evidence="3" id="KW-0378">Hydrolase</keyword>
<comment type="caution">
    <text evidence="5">The sequence shown here is derived from an EMBL/GenBank/DDBJ whole genome shotgun (WGS) entry which is preliminary data.</text>
</comment>
<dbReference type="PANTHER" id="PTHR33397">
    <property type="entry name" value="UPF0331 PROTEIN YUTE"/>
    <property type="match status" value="1"/>
</dbReference>
<dbReference type="Pfam" id="PF01934">
    <property type="entry name" value="HepT-like"/>
    <property type="match status" value="1"/>
</dbReference>